<keyword evidence="2" id="KW-1185">Reference proteome</keyword>
<evidence type="ECO:0000313" key="1">
    <source>
        <dbReference type="EMBL" id="KAG9476688.1"/>
    </source>
</evidence>
<sequence>MGEGCTCELSDCDMWLIRCLRSSETRLIFSIRFDYFFFFFCRSRNTITPSLLENKKQNNYREKVKSTFLNEIFKYIKVLRENVFIKKAAKKKS</sequence>
<comment type="caution">
    <text evidence="1">The sequence shown here is derived from an EMBL/GenBank/DDBJ whole genome shotgun (WGS) entry which is preliminary data.</text>
</comment>
<protein>
    <submittedName>
        <fullName evidence="1">Uncharacterized protein</fullName>
    </submittedName>
</protein>
<dbReference type="EMBL" id="WNTK01000010">
    <property type="protein sequence ID" value="KAG9476688.1"/>
    <property type="molecule type" value="Genomic_DNA"/>
</dbReference>
<gene>
    <name evidence="1" type="ORF">GDO78_002207</name>
</gene>
<evidence type="ECO:0000313" key="2">
    <source>
        <dbReference type="Proteomes" id="UP000770717"/>
    </source>
</evidence>
<reference evidence="1" key="1">
    <citation type="thesis" date="2020" institute="ProQuest LLC" country="789 East Eisenhower Parkway, Ann Arbor, MI, USA">
        <title>Comparative Genomics and Chromosome Evolution.</title>
        <authorList>
            <person name="Mudd A.B."/>
        </authorList>
    </citation>
    <scope>NUCLEOTIDE SEQUENCE</scope>
    <source>
        <strain evidence="1">HN-11 Male</strain>
        <tissue evidence="1">Kidney and liver</tissue>
    </source>
</reference>
<accession>A0A8J6K0M9</accession>
<organism evidence="1 2">
    <name type="scientific">Eleutherodactylus coqui</name>
    <name type="common">Puerto Rican coqui</name>
    <dbReference type="NCBI Taxonomy" id="57060"/>
    <lineage>
        <taxon>Eukaryota</taxon>
        <taxon>Metazoa</taxon>
        <taxon>Chordata</taxon>
        <taxon>Craniata</taxon>
        <taxon>Vertebrata</taxon>
        <taxon>Euteleostomi</taxon>
        <taxon>Amphibia</taxon>
        <taxon>Batrachia</taxon>
        <taxon>Anura</taxon>
        <taxon>Neobatrachia</taxon>
        <taxon>Hyloidea</taxon>
        <taxon>Eleutherodactylidae</taxon>
        <taxon>Eleutherodactylinae</taxon>
        <taxon>Eleutherodactylus</taxon>
        <taxon>Eleutherodactylus</taxon>
    </lineage>
</organism>
<name>A0A8J6K0M9_ELECQ</name>
<dbReference type="Proteomes" id="UP000770717">
    <property type="component" value="Unassembled WGS sequence"/>
</dbReference>
<dbReference type="AlphaFoldDB" id="A0A8J6K0M9"/>
<proteinExistence type="predicted"/>